<dbReference type="Proteomes" id="UP001359559">
    <property type="component" value="Unassembled WGS sequence"/>
</dbReference>
<evidence type="ECO:0000313" key="1">
    <source>
        <dbReference type="EMBL" id="KAK7271669.1"/>
    </source>
</evidence>
<comment type="caution">
    <text evidence="1">The sequence shown here is derived from an EMBL/GenBank/DDBJ whole genome shotgun (WGS) entry which is preliminary data.</text>
</comment>
<evidence type="ECO:0000313" key="2">
    <source>
        <dbReference type="Proteomes" id="UP001359559"/>
    </source>
</evidence>
<name>A0AAN9FA47_CLITE</name>
<accession>A0AAN9FA47</accession>
<dbReference type="PANTHER" id="PTHR33264">
    <property type="entry name" value="EXPRESSED PROTEIN"/>
    <property type="match status" value="1"/>
</dbReference>
<proteinExistence type="predicted"/>
<reference evidence="1 2" key="1">
    <citation type="submission" date="2024-01" db="EMBL/GenBank/DDBJ databases">
        <title>The genomes of 5 underutilized Papilionoideae crops provide insights into root nodulation and disease resistance.</title>
        <authorList>
            <person name="Yuan L."/>
        </authorList>
    </citation>
    <scope>NUCLEOTIDE SEQUENCE [LARGE SCALE GENOMIC DNA]</scope>
    <source>
        <strain evidence="1">LY-2023</strain>
        <tissue evidence="1">Leaf</tissue>
    </source>
</reference>
<sequence>MGETPRGNSKNKRFAAAAVDDGGGDVIECSGKYCRSCTAGMIADCVALCCCPCAVLHCFALAFVKAPWFVGRRCLGLGSKNKNKNKNKNKKKCHECVVGDVVVVENKVGWPKDNVAAAATTTSVCGSLGELDSVTVNAGFEAEKVWMELYQIGHLDFGRVSFSHDS</sequence>
<keyword evidence="2" id="KW-1185">Reference proteome</keyword>
<dbReference type="AlphaFoldDB" id="A0AAN9FA47"/>
<dbReference type="EMBL" id="JAYKXN010000007">
    <property type="protein sequence ID" value="KAK7271669.1"/>
    <property type="molecule type" value="Genomic_DNA"/>
</dbReference>
<dbReference type="PANTHER" id="PTHR33264:SF6">
    <property type="entry name" value="OS01G0638800 PROTEIN"/>
    <property type="match status" value="1"/>
</dbReference>
<gene>
    <name evidence="1" type="ORF">RJT34_27756</name>
</gene>
<protein>
    <submittedName>
        <fullName evidence="1">Uncharacterized protein</fullName>
    </submittedName>
</protein>
<organism evidence="1 2">
    <name type="scientific">Clitoria ternatea</name>
    <name type="common">Butterfly pea</name>
    <dbReference type="NCBI Taxonomy" id="43366"/>
    <lineage>
        <taxon>Eukaryota</taxon>
        <taxon>Viridiplantae</taxon>
        <taxon>Streptophyta</taxon>
        <taxon>Embryophyta</taxon>
        <taxon>Tracheophyta</taxon>
        <taxon>Spermatophyta</taxon>
        <taxon>Magnoliopsida</taxon>
        <taxon>eudicotyledons</taxon>
        <taxon>Gunneridae</taxon>
        <taxon>Pentapetalae</taxon>
        <taxon>rosids</taxon>
        <taxon>fabids</taxon>
        <taxon>Fabales</taxon>
        <taxon>Fabaceae</taxon>
        <taxon>Papilionoideae</taxon>
        <taxon>50 kb inversion clade</taxon>
        <taxon>NPAAA clade</taxon>
        <taxon>indigoferoid/millettioid clade</taxon>
        <taxon>Phaseoleae</taxon>
        <taxon>Clitoria</taxon>
    </lineage>
</organism>